<reference evidence="1" key="1">
    <citation type="journal article" date="2020" name="Nature">
        <title>Giant virus diversity and host interactions through global metagenomics.</title>
        <authorList>
            <person name="Schulz F."/>
            <person name="Roux S."/>
            <person name="Paez-Espino D."/>
            <person name="Jungbluth S."/>
            <person name="Walsh D.A."/>
            <person name="Denef V.J."/>
            <person name="McMahon K.D."/>
            <person name="Konstantinidis K.T."/>
            <person name="Eloe-Fadrosh E.A."/>
            <person name="Kyrpides N.C."/>
            <person name="Woyke T."/>
        </authorList>
    </citation>
    <scope>NUCLEOTIDE SEQUENCE</scope>
    <source>
        <strain evidence="1">GVMAG-M-3300023174-24</strain>
    </source>
</reference>
<dbReference type="EMBL" id="MN739634">
    <property type="protein sequence ID" value="QHT17358.1"/>
    <property type="molecule type" value="Genomic_DNA"/>
</dbReference>
<organism evidence="1">
    <name type="scientific">viral metagenome</name>
    <dbReference type="NCBI Taxonomy" id="1070528"/>
    <lineage>
        <taxon>unclassified sequences</taxon>
        <taxon>metagenomes</taxon>
        <taxon>organismal metagenomes</taxon>
    </lineage>
</organism>
<evidence type="ECO:0008006" key="2">
    <source>
        <dbReference type="Google" id="ProtNLM"/>
    </source>
</evidence>
<accession>A0A6C0DKA3</accession>
<dbReference type="AlphaFoldDB" id="A0A6C0DKA3"/>
<protein>
    <recommendedName>
        <fullName evidence="2">RRM domain-containing protein</fullName>
    </recommendedName>
</protein>
<proteinExistence type="predicted"/>
<sequence>MSNMSNMRNICETQTKNSNLSLCISRVMNHVTKENIKHVLNDIGLGEISHIDIINKNNNGDVYKVVFIHFNRWFDNENSSKAIERLSSGKDIKVIYDFPWFWKLTPNKSKYNY</sequence>
<name>A0A6C0DKA3_9ZZZZ</name>
<evidence type="ECO:0000313" key="1">
    <source>
        <dbReference type="EMBL" id="QHT17358.1"/>
    </source>
</evidence>